<reference evidence="3" key="1">
    <citation type="submission" date="2006-01" db="EMBL/GenBank/DDBJ databases">
        <title>Genome of the cyst-dividing bacterium Ramlibacter tataouinensis.</title>
        <authorList>
            <person name="Barakat M."/>
            <person name="Ortet P."/>
            <person name="De Luca G."/>
            <person name="Jourlin-Castelli C."/>
            <person name="Ansaldi M."/>
            <person name="Py B."/>
            <person name="Fichant G."/>
            <person name="Coutinho P."/>
            <person name="Voulhoux R."/>
            <person name="Bastien O."/>
            <person name="Roy S."/>
            <person name="Marechal E."/>
            <person name="Henrissat B."/>
            <person name="Quentin Y."/>
            <person name="Noirot P."/>
            <person name="Filloux A."/>
            <person name="Mejean V."/>
            <person name="DuBow M."/>
            <person name="Barras F."/>
            <person name="Heulin T."/>
        </authorList>
    </citation>
    <scope>NUCLEOTIDE SEQUENCE [LARGE SCALE GENOMIC DNA]</scope>
    <source>
        <strain evidence="3">ATCC BAA-407 / DSM 14655 / LMG 21543 / TTB310</strain>
    </source>
</reference>
<feature type="transmembrane region" description="Helical" evidence="1">
    <location>
        <begin position="65"/>
        <end position="86"/>
    </location>
</feature>
<name>F5XXS2_RAMTT</name>
<proteinExistence type="predicted"/>
<keyword evidence="1" id="KW-0812">Transmembrane</keyword>
<dbReference type="KEGG" id="rta:Rta_19650"/>
<protein>
    <submittedName>
        <fullName evidence="2">Candidate membrane protein</fullName>
    </submittedName>
</protein>
<reference evidence="2 3" key="2">
    <citation type="journal article" date="2011" name="PLoS ONE">
        <title>The Cyst-Dividing Bacterium Ramlibacter tataouinensis TTB310 Genome Reveals a Well-Stocked Toolbox for Adaptation to a Desert Environment.</title>
        <authorList>
            <person name="De Luca G."/>
            <person name="Barakat M."/>
            <person name="Ortet P."/>
            <person name="Fochesato S."/>
            <person name="Jourlin-Castelli C."/>
            <person name="Ansaldi M."/>
            <person name="Py B."/>
            <person name="Fichant G."/>
            <person name="Coutinho P.M."/>
            <person name="Voulhoux R."/>
            <person name="Bastien O."/>
            <person name="Marechal E."/>
            <person name="Henrissat B."/>
            <person name="Quentin Y."/>
            <person name="Noirot P."/>
            <person name="Filloux A."/>
            <person name="Mejean V."/>
            <person name="Dubow M.S."/>
            <person name="Barras F."/>
            <person name="Barbe V."/>
            <person name="Weissenbach J."/>
            <person name="Mihalcescu I."/>
            <person name="Vermeglio A."/>
            <person name="Achouak W."/>
            <person name="Heulin T."/>
        </authorList>
    </citation>
    <scope>NUCLEOTIDE SEQUENCE [LARGE SCALE GENOMIC DNA]</scope>
    <source>
        <strain evidence="3">ATCC BAA-407 / DSM 14655 / LMG 21543 / TTB310</strain>
    </source>
</reference>
<dbReference type="STRING" id="365046.Rta_19650"/>
<evidence type="ECO:0000313" key="3">
    <source>
        <dbReference type="Proteomes" id="UP000008385"/>
    </source>
</evidence>
<dbReference type="AlphaFoldDB" id="F5XXS2"/>
<dbReference type="Proteomes" id="UP000008385">
    <property type="component" value="Chromosome"/>
</dbReference>
<keyword evidence="1" id="KW-0472">Membrane</keyword>
<feature type="transmembrane region" description="Helical" evidence="1">
    <location>
        <begin position="93"/>
        <end position="112"/>
    </location>
</feature>
<gene>
    <name evidence="2" type="ordered locus">Rta_19650</name>
</gene>
<sequence>MTSEVMAGCRTGGILRAMRPSGSLVVSCLLAVVGIIHLLPLPGVLGPERLRLLYGIPLDDPNLVLLMRHRAVLFGLLGALLLYAAWRPSLVPLALMAGWASVAAFLVLAALQPGLNAALARVVTADVLAAFCLAVATALWAWQRHGWAARTPG</sequence>
<evidence type="ECO:0000313" key="2">
    <source>
        <dbReference type="EMBL" id="AEG93057.1"/>
    </source>
</evidence>
<feature type="transmembrane region" description="Helical" evidence="1">
    <location>
        <begin position="24"/>
        <end position="45"/>
    </location>
</feature>
<feature type="transmembrane region" description="Helical" evidence="1">
    <location>
        <begin position="118"/>
        <end position="142"/>
    </location>
</feature>
<keyword evidence="1" id="KW-1133">Transmembrane helix</keyword>
<accession>F5XXS2</accession>
<keyword evidence="3" id="KW-1185">Reference proteome</keyword>
<organism evidence="2 3">
    <name type="scientific">Ramlibacter tataouinensis (strain ATCC BAA-407 / DSM 14655 / LMG 21543 / TTB310)</name>
    <dbReference type="NCBI Taxonomy" id="365046"/>
    <lineage>
        <taxon>Bacteria</taxon>
        <taxon>Pseudomonadati</taxon>
        <taxon>Pseudomonadota</taxon>
        <taxon>Betaproteobacteria</taxon>
        <taxon>Burkholderiales</taxon>
        <taxon>Comamonadaceae</taxon>
        <taxon>Ramlibacter</taxon>
    </lineage>
</organism>
<evidence type="ECO:0000256" key="1">
    <source>
        <dbReference type="SAM" id="Phobius"/>
    </source>
</evidence>
<dbReference type="RefSeq" id="WP_013901289.1">
    <property type="nucleotide sequence ID" value="NC_015677.1"/>
</dbReference>
<dbReference type="eggNOG" id="ENOG5032S4C">
    <property type="taxonomic scope" value="Bacteria"/>
</dbReference>
<dbReference type="HOGENOM" id="CLU_144174_0_0_4"/>
<dbReference type="PATRIC" id="fig|365046.3.peg.2005"/>
<dbReference type="EMBL" id="CP000245">
    <property type="protein sequence ID" value="AEG93057.1"/>
    <property type="molecule type" value="Genomic_DNA"/>
</dbReference>